<dbReference type="EMBL" id="JBHUPA010000002">
    <property type="protein sequence ID" value="MFD2961603.1"/>
    <property type="molecule type" value="Genomic_DNA"/>
</dbReference>
<dbReference type="Proteomes" id="UP001597560">
    <property type="component" value="Unassembled WGS sequence"/>
</dbReference>
<keyword evidence="2" id="KW-1185">Reference proteome</keyword>
<evidence type="ECO:0000313" key="2">
    <source>
        <dbReference type="Proteomes" id="UP001597560"/>
    </source>
</evidence>
<accession>A0ABW6AZB1</accession>
<evidence type="ECO:0000313" key="1">
    <source>
        <dbReference type="EMBL" id="MFD2961603.1"/>
    </source>
</evidence>
<proteinExistence type="predicted"/>
<protein>
    <submittedName>
        <fullName evidence="1">Uncharacterized protein</fullName>
    </submittedName>
</protein>
<name>A0ABW6AZB1_9SPHI</name>
<organism evidence="1 2">
    <name type="scientific">Olivibacter jilunii</name>
    <dbReference type="NCBI Taxonomy" id="985016"/>
    <lineage>
        <taxon>Bacteria</taxon>
        <taxon>Pseudomonadati</taxon>
        <taxon>Bacteroidota</taxon>
        <taxon>Sphingobacteriia</taxon>
        <taxon>Sphingobacteriales</taxon>
        <taxon>Sphingobacteriaceae</taxon>
        <taxon>Olivibacter</taxon>
    </lineage>
</organism>
<gene>
    <name evidence="1" type="ORF">ACFS6J_07400</name>
</gene>
<reference evidence="2" key="1">
    <citation type="journal article" date="2019" name="Int. J. Syst. Evol. Microbiol.">
        <title>The Global Catalogue of Microorganisms (GCM) 10K type strain sequencing project: providing services to taxonomists for standard genome sequencing and annotation.</title>
        <authorList>
            <consortium name="The Broad Institute Genomics Platform"/>
            <consortium name="The Broad Institute Genome Sequencing Center for Infectious Disease"/>
            <person name="Wu L."/>
            <person name="Ma J."/>
        </authorList>
    </citation>
    <scope>NUCLEOTIDE SEQUENCE [LARGE SCALE GENOMIC DNA]</scope>
    <source>
        <strain evidence="2">KCTC 23098</strain>
    </source>
</reference>
<comment type="caution">
    <text evidence="1">The sequence shown here is derived from an EMBL/GenBank/DDBJ whole genome shotgun (WGS) entry which is preliminary data.</text>
</comment>
<sequence>MDLKKFLEENPIINQAVLAREMWPTNKSARSKLANKLAENIVGTGKQRITEKDYEDAKKVLKQLAERINSL</sequence>
<dbReference type="RefSeq" id="WP_377609823.1">
    <property type="nucleotide sequence ID" value="NZ_JBHUPA010000002.1"/>
</dbReference>